<dbReference type="AlphaFoldDB" id="A0A344UW46"/>
<evidence type="ECO:0000256" key="1">
    <source>
        <dbReference type="ARBA" id="ARBA00008542"/>
    </source>
</evidence>
<feature type="domain" description="DJ-1/PfpI" evidence="2">
    <location>
        <begin position="8"/>
        <end position="180"/>
    </location>
</feature>
<dbReference type="PANTHER" id="PTHR42733:SF12">
    <property type="entry name" value="PROTEINASE"/>
    <property type="match status" value="1"/>
</dbReference>
<keyword evidence="3" id="KW-0326">Glycosidase</keyword>
<dbReference type="InterPro" id="IPR029062">
    <property type="entry name" value="Class_I_gatase-like"/>
</dbReference>
<dbReference type="InterPro" id="IPR006286">
    <property type="entry name" value="C56_PfpI-like"/>
</dbReference>
<dbReference type="OrthoDB" id="9792284at2"/>
<keyword evidence="4" id="KW-1185">Reference proteome</keyword>
<dbReference type="EMBL" id="CP025198">
    <property type="protein sequence ID" value="AXE39494.1"/>
    <property type="molecule type" value="Genomic_DNA"/>
</dbReference>
<organism evidence="3 4">
    <name type="scientific">Acidipropionibacterium virtanenii</name>
    <dbReference type="NCBI Taxonomy" id="2057246"/>
    <lineage>
        <taxon>Bacteria</taxon>
        <taxon>Bacillati</taxon>
        <taxon>Actinomycetota</taxon>
        <taxon>Actinomycetes</taxon>
        <taxon>Propionibacteriales</taxon>
        <taxon>Propionibacteriaceae</taxon>
        <taxon>Acidipropionibacterium</taxon>
    </lineage>
</organism>
<gene>
    <name evidence="3" type="primary">yfkM</name>
    <name evidence="3" type="ORF">JS278_02353</name>
</gene>
<dbReference type="Proteomes" id="UP000251995">
    <property type="component" value="Chromosome"/>
</dbReference>
<dbReference type="PROSITE" id="PS51276">
    <property type="entry name" value="PEPTIDASE_C56_PFPI"/>
    <property type="match status" value="1"/>
</dbReference>
<comment type="similarity">
    <text evidence="1">Belongs to the peptidase C56 family.</text>
</comment>
<name>A0A344UW46_9ACTN</name>
<dbReference type="Gene3D" id="3.40.50.880">
    <property type="match status" value="1"/>
</dbReference>
<accession>A0A344UW46</accession>
<dbReference type="SUPFAM" id="SSF52317">
    <property type="entry name" value="Class I glutamine amidotransferase-like"/>
    <property type="match status" value="1"/>
</dbReference>
<evidence type="ECO:0000313" key="4">
    <source>
        <dbReference type="Proteomes" id="UP000251995"/>
    </source>
</evidence>
<dbReference type="KEGG" id="acij:JS278_02353"/>
<dbReference type="GO" id="GO:0016798">
    <property type="term" value="F:hydrolase activity, acting on glycosyl bonds"/>
    <property type="evidence" value="ECO:0007669"/>
    <property type="project" value="UniProtKB-KW"/>
</dbReference>
<sequence length="183" mass="19062">MPALTGRNILIISTNYGTESDEIGKPLEYLKEQGADVTVAAPQKSPIQTLKGDREPGPTVDPDLSLADAQAEGYDAVVIPGGTINADGLRVDADAQRIVAGVAAAGKVVAAICHGPWLLINSGVARGKTLTSYPTLQADLTNAGATWVDEEAKVCPANGFRLITSRTPNDLPAFNREILAALS</sequence>
<dbReference type="PANTHER" id="PTHR42733">
    <property type="entry name" value="DJ-1 PROTEIN"/>
    <property type="match status" value="1"/>
</dbReference>
<dbReference type="CDD" id="cd03134">
    <property type="entry name" value="GATase1_PfpI_like"/>
    <property type="match status" value="1"/>
</dbReference>
<dbReference type="NCBIfam" id="TIGR01382">
    <property type="entry name" value="PfpI"/>
    <property type="match status" value="1"/>
</dbReference>
<dbReference type="InterPro" id="IPR002818">
    <property type="entry name" value="DJ-1/PfpI"/>
</dbReference>
<protein>
    <submittedName>
        <fullName evidence="3">General stress protein 18</fullName>
        <ecNumber evidence="3">3.2.-.-</ecNumber>
    </submittedName>
</protein>
<proteinExistence type="inferred from homology"/>
<dbReference type="RefSeq" id="WP_114045361.1">
    <property type="nucleotide sequence ID" value="NZ_CP025198.1"/>
</dbReference>
<evidence type="ECO:0000313" key="3">
    <source>
        <dbReference type="EMBL" id="AXE39494.1"/>
    </source>
</evidence>
<keyword evidence="3" id="KW-0378">Hydrolase</keyword>
<dbReference type="Pfam" id="PF01965">
    <property type="entry name" value="DJ-1_PfpI"/>
    <property type="match status" value="1"/>
</dbReference>
<dbReference type="EC" id="3.2.-.-" evidence="3"/>
<reference evidence="3 4" key="1">
    <citation type="submission" date="2017-12" db="EMBL/GenBank/DDBJ databases">
        <title>The whole genome sequence of the Acidipropionibacterium virtanenii sp. nov. type strain JS278.</title>
        <authorList>
            <person name="Laine P."/>
            <person name="Deptula P."/>
            <person name="Varmanen P."/>
            <person name="Auvinen P."/>
        </authorList>
    </citation>
    <scope>NUCLEOTIDE SEQUENCE [LARGE SCALE GENOMIC DNA]</scope>
    <source>
        <strain evidence="3 4">JS278</strain>
    </source>
</reference>
<evidence type="ECO:0000259" key="2">
    <source>
        <dbReference type="Pfam" id="PF01965"/>
    </source>
</evidence>